<proteinExistence type="predicted"/>
<protein>
    <submittedName>
        <fullName evidence="3">RNA polymerase II-associated protein rba50</fullName>
    </submittedName>
</protein>
<dbReference type="InterPro" id="IPR013929">
    <property type="entry name" value="RPAP1_C"/>
</dbReference>
<feature type="region of interest" description="Disordered" evidence="1">
    <location>
        <begin position="153"/>
        <end position="184"/>
    </location>
</feature>
<dbReference type="Proteomes" id="UP001195914">
    <property type="component" value="Unassembled WGS sequence"/>
</dbReference>
<dbReference type="PANTHER" id="PTHR21483:SF18">
    <property type="entry name" value="RNA POLYMERASE II-ASSOCIATED PROTEIN 1"/>
    <property type="match status" value="1"/>
</dbReference>
<sequence>MRDLSKAPEAPENVSDNDFDIVEHFSDDEGAKNATMSQFSKNRSTNTSYLSFPKALHRGQMGHGLGRGDYLKTSETLQNRPSMKKLISQGGDDDIRTGPSMDISADNMLSDGMIDITNMTDEEIRAEQQFLYDKLGKEMCEFLIQRRLKNEKDQAAKATDVSKVMAPTPADNAPQTEGNSKASHSLSKYVTFSADTNELRKIEWTNPVESTSRSEDAQAGDLWLHQLRFDFDGNLMDALKSCNGNKHKHEGSLYNHGAEPDMPGYTFPELLELMQSSFKPQVQIATRTICNIVHMAHVASKRYFGYSYERWYTYVLHDIDLIGKMGYIVMQSTSMLQVVVDALRCMSILLYGDIVPADNGKEGSLPSSDLCGLKGVLMPLQEMLSELCQQDLGLGIYSWNPLTTTFSEGRRCKRRPKMAEDSADESVSATTPEETKYSKTTDVDDIGGTKISREVKTHKVRFEDFSDDECIYGGGSSMNTVEEKVAAFYRDAVNGEHARLDVDQIKKRLADALEIEETDEYRLQDMDSTLHLITQFDFINRLCCILNQNRANVILHVYSITVLCGLIMRFGSPLAGALLDAPYFIQCLEELTASLLVGTEQHNRLSEALVNCASEGDQQELKSYLAIAIMSCMRLLSIFSKDAFTKALDKIGAIALVKQTLTTTYAGHLSRLFNASTRGKSAFNLIGLNMVKSSTVAIKCLNIWAVQDVNKDTLDEMVPIIDVEMFKLCDLAEQGDESLKAFISANGMLIAQVFTHIATLLEKSDMSSHVKFIWSNGRFDDMVLAFCRLPEALAHHDLGRLMAAIFHVQSAYMKYMTATYDKDKRSPLAEKQCEVFRAMANYVSVVSKRFCRENKDTNIRDIVFQWYCGQIRAGNVHPVASACGSVNGISQLVEPVQIANWMLEILDSIGTADTTLYEEIKATLKSDIIMLKDSIVALLRSLHKIRLDGRPVSGYEKGSTAAKPMPMLESWASFIVSFNQLYVGRAALGSCESSATATSIFAALTVSCYYPTIYMLVKQLCYFHGVDGKSTSVDVTFEAFKDFNIMISREHTLGNANLAIVNFVAFVARMVINGITRGSDSSQAAQNVLLELLVRNESIKTEFLRWLPDFDVANNLIRTVMNEDDDITWIPDRIFIEALEVIVFRGLSMKLNIVIPEAVGDANAGVTETKLSWNELVEHMAKVEVSARVEGILMSAAAISNNTTDDEHDELSKATIGVINKFNSGIGDSPFVMAILMLLISVYSRVDCAKKIWADTSLMVLLGRNLVVDTSTKEITCITPSGNLVLGSIYMYLPTFNASREILRSHQKLLSEFTDEDLRGGNAIMAIVMSSLARCGQQ</sequence>
<reference evidence="3" key="1">
    <citation type="journal article" date="2014" name="Nucleic Acids Res.">
        <title>The evolutionary dynamics of variant antigen genes in Babesia reveal a history of genomic innovation underlying host-parasite interaction.</title>
        <authorList>
            <person name="Jackson A.P."/>
            <person name="Otto T.D."/>
            <person name="Darby A."/>
            <person name="Ramaprasad A."/>
            <person name="Xia D."/>
            <person name="Echaide I.E."/>
            <person name="Farber M."/>
            <person name="Gahlot S."/>
            <person name="Gamble J."/>
            <person name="Gupta D."/>
            <person name="Gupta Y."/>
            <person name="Jackson L."/>
            <person name="Malandrin L."/>
            <person name="Malas T.B."/>
            <person name="Moussa E."/>
            <person name="Nair M."/>
            <person name="Reid A.J."/>
            <person name="Sanders M."/>
            <person name="Sharma J."/>
            <person name="Tracey A."/>
            <person name="Quail M.A."/>
            <person name="Weir W."/>
            <person name="Wastling J.M."/>
            <person name="Hall N."/>
            <person name="Willadsen P."/>
            <person name="Lingelbach K."/>
            <person name="Shiels B."/>
            <person name="Tait A."/>
            <person name="Berriman M."/>
            <person name="Allred D.R."/>
            <person name="Pain A."/>
        </authorList>
    </citation>
    <scope>NUCLEOTIDE SEQUENCE</scope>
    <source>
        <strain evidence="3">1802A</strain>
    </source>
</reference>
<feature type="compositionally biased region" description="Basic and acidic residues" evidence="1">
    <location>
        <begin position="433"/>
        <end position="442"/>
    </location>
</feature>
<evidence type="ECO:0000313" key="4">
    <source>
        <dbReference type="Proteomes" id="UP001195914"/>
    </source>
</evidence>
<accession>A0AAD9LJW7</accession>
<dbReference type="InterPro" id="IPR039913">
    <property type="entry name" value="RPAP1/Rba50"/>
</dbReference>
<evidence type="ECO:0000256" key="1">
    <source>
        <dbReference type="SAM" id="MobiDB-lite"/>
    </source>
</evidence>
<comment type="caution">
    <text evidence="3">The sequence shown here is derived from an EMBL/GenBank/DDBJ whole genome shotgun (WGS) entry which is preliminary data.</text>
</comment>
<dbReference type="Pfam" id="PF08620">
    <property type="entry name" value="RPAP1_C"/>
    <property type="match status" value="1"/>
</dbReference>
<feature type="region of interest" description="Disordered" evidence="1">
    <location>
        <begin position="413"/>
        <end position="442"/>
    </location>
</feature>
<keyword evidence="4" id="KW-1185">Reference proteome</keyword>
<feature type="domain" description="RPAP1 C-terminal" evidence="2">
    <location>
        <begin position="226"/>
        <end position="296"/>
    </location>
</feature>
<dbReference type="PANTHER" id="PTHR21483">
    <property type="entry name" value="RNA POLYMERASE II-ASSOCIATED PROTEIN 1"/>
    <property type="match status" value="1"/>
</dbReference>
<dbReference type="GO" id="GO:0006366">
    <property type="term" value="P:transcription by RNA polymerase II"/>
    <property type="evidence" value="ECO:0007669"/>
    <property type="project" value="InterPro"/>
</dbReference>
<gene>
    <name evidence="3" type="ORF">X943_000438</name>
</gene>
<feature type="compositionally biased region" description="Polar residues" evidence="1">
    <location>
        <begin position="173"/>
        <end position="184"/>
    </location>
</feature>
<organism evidence="3 4">
    <name type="scientific">Babesia divergens</name>
    <dbReference type="NCBI Taxonomy" id="32595"/>
    <lineage>
        <taxon>Eukaryota</taxon>
        <taxon>Sar</taxon>
        <taxon>Alveolata</taxon>
        <taxon>Apicomplexa</taxon>
        <taxon>Aconoidasida</taxon>
        <taxon>Piroplasmida</taxon>
        <taxon>Babesiidae</taxon>
        <taxon>Babesia</taxon>
    </lineage>
</organism>
<evidence type="ECO:0000313" key="3">
    <source>
        <dbReference type="EMBL" id="KAK1938347.1"/>
    </source>
</evidence>
<dbReference type="EMBL" id="JAHBMH010000024">
    <property type="protein sequence ID" value="KAK1938347.1"/>
    <property type="molecule type" value="Genomic_DNA"/>
</dbReference>
<name>A0AAD9LJW7_BABDI</name>
<reference evidence="3" key="2">
    <citation type="submission" date="2021-05" db="EMBL/GenBank/DDBJ databases">
        <authorList>
            <person name="Pain A."/>
        </authorList>
    </citation>
    <scope>NUCLEOTIDE SEQUENCE</scope>
    <source>
        <strain evidence="3">1802A</strain>
    </source>
</reference>
<evidence type="ECO:0000259" key="2">
    <source>
        <dbReference type="Pfam" id="PF08620"/>
    </source>
</evidence>